<evidence type="ECO:0000313" key="3">
    <source>
        <dbReference type="EMBL" id="RVX71913.1"/>
    </source>
</evidence>
<protein>
    <recommendedName>
        <fullName evidence="2">JmjC domain-containing protein</fullName>
    </recommendedName>
</protein>
<gene>
    <name evidence="3" type="ORF">B0A52_04312</name>
</gene>
<feature type="compositionally biased region" description="Low complexity" evidence="1">
    <location>
        <begin position="233"/>
        <end position="253"/>
    </location>
</feature>
<organism evidence="3 4">
    <name type="scientific">Exophiala mesophila</name>
    <name type="common">Black yeast-like fungus</name>
    <dbReference type="NCBI Taxonomy" id="212818"/>
    <lineage>
        <taxon>Eukaryota</taxon>
        <taxon>Fungi</taxon>
        <taxon>Dikarya</taxon>
        <taxon>Ascomycota</taxon>
        <taxon>Pezizomycotina</taxon>
        <taxon>Eurotiomycetes</taxon>
        <taxon>Chaetothyriomycetidae</taxon>
        <taxon>Chaetothyriales</taxon>
        <taxon>Herpotrichiellaceae</taxon>
        <taxon>Exophiala</taxon>
    </lineage>
</organism>
<dbReference type="Proteomes" id="UP000288859">
    <property type="component" value="Unassembled WGS sequence"/>
</dbReference>
<proteinExistence type="predicted"/>
<feature type="domain" description="JmjC" evidence="2">
    <location>
        <begin position="244"/>
        <end position="420"/>
    </location>
</feature>
<feature type="region of interest" description="Disordered" evidence="1">
    <location>
        <begin position="104"/>
        <end position="135"/>
    </location>
</feature>
<sequence length="420" mass="46037">MKSSPMAFWLTQASKISALTCHLRGKLRTTWNRQVHSFPSSRSSSCSDQLALTQVPYLSSWDPQVFQSTAYAKSLPYRFPRCTDILPPACSKWFIHNDYPPQPRAGDHVDVNQPSHGGHTTPSSSPPPPPSSSELQTSFWAEYQDTLVSLELTSRNAAGKQDFHRVEAPLSILLSYLSNTSPASSPSATNEDLPHPSPSSSSPSNSKDHHSIYLAQCSLEDLPPALQLDLPTPSLLKSNSQSNSHSPSHSTSSPQPPRIRGDIYSSSLWLGRPPTYTPLHRDPNPNLFIQLAGSKIIRLLPPTVGDATFDLIHTQVSSSSSSSSRIRGEEMMQGPERSLLHSAIWPDHPGTLPGSESQSDSSTISFSPSLRDLPYSDILKRYGQEITVHTGEALFIPTGWWHSVKGIGAGVTASANWWFR</sequence>
<feature type="compositionally biased region" description="Polar residues" evidence="1">
    <location>
        <begin position="354"/>
        <end position="366"/>
    </location>
</feature>
<feature type="compositionally biased region" description="Low complexity" evidence="1">
    <location>
        <begin position="180"/>
        <end position="190"/>
    </location>
</feature>
<reference evidence="3 4" key="1">
    <citation type="submission" date="2017-03" db="EMBL/GenBank/DDBJ databases">
        <title>Genomes of endolithic fungi from Antarctica.</title>
        <authorList>
            <person name="Coleine C."/>
            <person name="Masonjones S."/>
            <person name="Stajich J.E."/>
        </authorList>
    </citation>
    <scope>NUCLEOTIDE SEQUENCE [LARGE SCALE GENOMIC DNA]</scope>
    <source>
        <strain evidence="3 4">CCFEE 6314</strain>
    </source>
</reference>
<evidence type="ECO:0000313" key="4">
    <source>
        <dbReference type="Proteomes" id="UP000288859"/>
    </source>
</evidence>
<name>A0A438N852_EXOME</name>
<evidence type="ECO:0000256" key="1">
    <source>
        <dbReference type="SAM" id="MobiDB-lite"/>
    </source>
</evidence>
<dbReference type="EMBL" id="NAJM01000015">
    <property type="protein sequence ID" value="RVX71913.1"/>
    <property type="molecule type" value="Genomic_DNA"/>
</dbReference>
<dbReference type="PROSITE" id="PS51184">
    <property type="entry name" value="JMJC"/>
    <property type="match status" value="1"/>
</dbReference>
<evidence type="ECO:0000259" key="2">
    <source>
        <dbReference type="PROSITE" id="PS51184"/>
    </source>
</evidence>
<dbReference type="PANTHER" id="PTHR12461">
    <property type="entry name" value="HYPOXIA-INDUCIBLE FACTOR 1 ALPHA INHIBITOR-RELATED"/>
    <property type="match status" value="1"/>
</dbReference>
<dbReference type="AlphaFoldDB" id="A0A438N852"/>
<accession>A0A438N852</accession>
<feature type="region of interest" description="Disordered" evidence="1">
    <location>
        <begin position="180"/>
        <end position="209"/>
    </location>
</feature>
<feature type="region of interest" description="Disordered" evidence="1">
    <location>
        <begin position="228"/>
        <end position="263"/>
    </location>
</feature>
<dbReference type="Pfam" id="PF13621">
    <property type="entry name" value="Cupin_8"/>
    <property type="match status" value="1"/>
</dbReference>
<dbReference type="Gene3D" id="2.60.120.650">
    <property type="entry name" value="Cupin"/>
    <property type="match status" value="1"/>
</dbReference>
<dbReference type="OrthoDB" id="263283at2759"/>
<feature type="compositionally biased region" description="Low complexity" evidence="1">
    <location>
        <begin position="114"/>
        <end position="123"/>
    </location>
</feature>
<feature type="region of interest" description="Disordered" evidence="1">
    <location>
        <begin position="342"/>
        <end position="366"/>
    </location>
</feature>
<dbReference type="InterPro" id="IPR041667">
    <property type="entry name" value="Cupin_8"/>
</dbReference>
<comment type="caution">
    <text evidence="3">The sequence shown here is derived from an EMBL/GenBank/DDBJ whole genome shotgun (WGS) entry which is preliminary data.</text>
</comment>
<dbReference type="SUPFAM" id="SSF51197">
    <property type="entry name" value="Clavaminate synthase-like"/>
    <property type="match status" value="1"/>
</dbReference>
<dbReference type="PANTHER" id="PTHR12461:SF105">
    <property type="entry name" value="HYPOXIA-INDUCIBLE FACTOR 1-ALPHA INHIBITOR"/>
    <property type="match status" value="1"/>
</dbReference>
<dbReference type="SMART" id="SM00558">
    <property type="entry name" value="JmjC"/>
    <property type="match status" value="1"/>
</dbReference>
<dbReference type="VEuPathDB" id="FungiDB:PV10_08685"/>
<dbReference type="InterPro" id="IPR003347">
    <property type="entry name" value="JmjC_dom"/>
</dbReference>